<dbReference type="KEGG" id="kpin:30172907"/>
<reference evidence="2" key="4">
    <citation type="submission" date="2024-02" db="EMBL/GenBank/DDBJ databases">
        <title>Comparative genomics of Cryptococcus and Kwoniella reveals pathogenesis evolution and contrasting modes of karyotype evolution via chromosome fusion or intercentromeric recombination.</title>
        <authorList>
            <person name="Coelho M.A."/>
            <person name="David-Palma M."/>
            <person name="Shea T."/>
            <person name="Bowers K."/>
            <person name="McGinley-Smith S."/>
            <person name="Mohammad A.W."/>
            <person name="Gnirke A."/>
            <person name="Yurkov A.M."/>
            <person name="Nowrousian M."/>
            <person name="Sun S."/>
            <person name="Cuomo C.A."/>
            <person name="Heitman J."/>
        </authorList>
    </citation>
    <scope>NUCLEOTIDE SEQUENCE</scope>
    <source>
        <strain evidence="2">CBS 10737</strain>
    </source>
</reference>
<evidence type="ECO:0000313" key="3">
    <source>
        <dbReference type="Proteomes" id="UP000094020"/>
    </source>
</evidence>
<dbReference type="GeneID" id="30172907"/>
<reference evidence="1" key="3">
    <citation type="submission" date="2016-07" db="EMBL/GenBank/DDBJ databases">
        <title>Evolution of pathogenesis and genome organization in the Tremellales.</title>
        <authorList>
            <person name="Cuomo C."/>
            <person name="Litvintseva A."/>
            <person name="Heitman J."/>
            <person name="Chen Y."/>
            <person name="Sun S."/>
            <person name="Springer D."/>
            <person name="Dromer F."/>
            <person name="Young S."/>
            <person name="Zeng Q."/>
            <person name="Chapman S."/>
            <person name="Gujja S."/>
            <person name="Saif S."/>
            <person name="Birren B."/>
        </authorList>
    </citation>
    <scope>NUCLEOTIDE SEQUENCE</scope>
    <source>
        <strain evidence="1">CBS 10737</strain>
    </source>
</reference>
<proteinExistence type="predicted"/>
<protein>
    <submittedName>
        <fullName evidence="1">Uncharacterized protein</fullName>
    </submittedName>
</protein>
<accession>A0A1B9I394</accession>
<dbReference type="EMBL" id="CP144523">
    <property type="protein sequence ID" value="WWC69945.1"/>
    <property type="molecule type" value="Genomic_DNA"/>
</dbReference>
<evidence type="ECO:0000313" key="1">
    <source>
        <dbReference type="EMBL" id="OCF50007.1"/>
    </source>
</evidence>
<reference evidence="1" key="1">
    <citation type="submission" date="2013-07" db="EMBL/GenBank/DDBJ databases">
        <title>The Genome Sequence of Cryptococcus pinus CBS10737.</title>
        <authorList>
            <consortium name="The Broad Institute Genome Sequencing Platform"/>
            <person name="Cuomo C."/>
            <person name="Litvintseva A."/>
            <person name="Chen Y."/>
            <person name="Heitman J."/>
            <person name="Sun S."/>
            <person name="Springer D."/>
            <person name="Dromer F."/>
            <person name="Young S.K."/>
            <person name="Zeng Q."/>
            <person name="Gargeya S."/>
            <person name="Fitzgerald M."/>
            <person name="Abouelleil A."/>
            <person name="Alvarado L."/>
            <person name="Berlin A.M."/>
            <person name="Chapman S.B."/>
            <person name="Dewar J."/>
            <person name="Goldberg J."/>
            <person name="Griggs A."/>
            <person name="Gujja S."/>
            <person name="Hansen M."/>
            <person name="Howarth C."/>
            <person name="Imamovic A."/>
            <person name="Larimer J."/>
            <person name="McCowan C."/>
            <person name="Murphy C."/>
            <person name="Pearson M."/>
            <person name="Priest M."/>
            <person name="Roberts A."/>
            <person name="Saif S."/>
            <person name="Shea T."/>
            <person name="Sykes S."/>
            <person name="Wortman J."/>
            <person name="Nusbaum C."/>
            <person name="Birren B."/>
        </authorList>
    </citation>
    <scope>NUCLEOTIDE SEQUENCE [LARGE SCALE GENOMIC DNA]</scope>
    <source>
        <strain evidence="1">CBS 10737</strain>
    </source>
</reference>
<reference evidence="2" key="2">
    <citation type="submission" date="2013-07" db="EMBL/GenBank/DDBJ databases">
        <authorList>
            <consortium name="The Broad Institute Genome Sequencing Platform"/>
            <person name="Cuomo C."/>
            <person name="Litvintseva A."/>
            <person name="Chen Y."/>
            <person name="Heitman J."/>
            <person name="Sun S."/>
            <person name="Springer D."/>
            <person name="Dromer F."/>
            <person name="Young S.K."/>
            <person name="Zeng Q."/>
            <person name="Gargeya S."/>
            <person name="Fitzgerald M."/>
            <person name="Abouelleil A."/>
            <person name="Alvarado L."/>
            <person name="Berlin A.M."/>
            <person name="Chapman S.B."/>
            <person name="Dewar J."/>
            <person name="Goldberg J."/>
            <person name="Griggs A."/>
            <person name="Gujja S."/>
            <person name="Hansen M."/>
            <person name="Howarth C."/>
            <person name="Imamovic A."/>
            <person name="Larimer J."/>
            <person name="McCowan C."/>
            <person name="Murphy C."/>
            <person name="Pearson M."/>
            <person name="Priest M."/>
            <person name="Roberts A."/>
            <person name="Saif S."/>
            <person name="Shea T."/>
            <person name="Sykes S."/>
            <person name="Wortman J."/>
            <person name="Nusbaum C."/>
            <person name="Birren B."/>
        </authorList>
    </citation>
    <scope>NUCLEOTIDE SEQUENCE</scope>
    <source>
        <strain evidence="2">CBS 10737</strain>
    </source>
</reference>
<keyword evidence="3" id="KW-1185">Reference proteome</keyword>
<dbReference type="AlphaFoldDB" id="A0A1B9I394"/>
<sequence length="101" mass="11504">MTIFAPSVPSLLFDQHASPQYSTFEILDVDEAEHFEHQAEIPHTGSSDGFDEMVLATVPHFAIIENTFRTVSTMWKECYRYITSSAISQRQSSRVFPADLF</sequence>
<dbReference type="OrthoDB" id="10456266at2759"/>
<name>A0A1B9I394_9TREE</name>
<evidence type="ECO:0000313" key="2">
    <source>
        <dbReference type="EMBL" id="WWC69945.1"/>
    </source>
</evidence>
<organism evidence="1">
    <name type="scientific">Kwoniella pini CBS 10737</name>
    <dbReference type="NCBI Taxonomy" id="1296096"/>
    <lineage>
        <taxon>Eukaryota</taxon>
        <taxon>Fungi</taxon>
        <taxon>Dikarya</taxon>
        <taxon>Basidiomycota</taxon>
        <taxon>Agaricomycotina</taxon>
        <taxon>Tremellomycetes</taxon>
        <taxon>Tremellales</taxon>
        <taxon>Cryptococcaceae</taxon>
        <taxon>Kwoniella</taxon>
    </lineage>
</organism>
<dbReference type="EMBL" id="KI894011">
    <property type="protein sequence ID" value="OCF50007.1"/>
    <property type="molecule type" value="Genomic_DNA"/>
</dbReference>
<dbReference type="Proteomes" id="UP000094020">
    <property type="component" value="Chromosome 5"/>
</dbReference>
<gene>
    <name evidence="1" type="ORF">I206_04538</name>
    <name evidence="2" type="ORF">I206_103889</name>
</gene>
<dbReference type="RefSeq" id="XP_019011226.1">
    <property type="nucleotide sequence ID" value="XM_019156268.1"/>
</dbReference>